<dbReference type="PANTHER" id="PTHR37841:SF1">
    <property type="entry name" value="DUF3298 DOMAIN-CONTAINING PROTEIN"/>
    <property type="match status" value="1"/>
</dbReference>
<dbReference type="AlphaFoldDB" id="E4L9L6"/>
<keyword evidence="1" id="KW-0732">Signal</keyword>
<evidence type="ECO:0000313" key="2">
    <source>
        <dbReference type="EMBL" id="EFR42595.1"/>
    </source>
</evidence>
<dbReference type="RefSeq" id="WP_007554884.1">
    <property type="nucleotide sequence ID" value="NZ_AENT01000024.1"/>
</dbReference>
<evidence type="ECO:0000256" key="1">
    <source>
        <dbReference type="SAM" id="SignalP"/>
    </source>
</evidence>
<proteinExistence type="predicted"/>
<sequence>MKKHIAILTALASTLILTSANAEYGVTTGGHIHREFHKQTIEKQTFKTEEKSSTSSSSSKFKVKGITEPVDKDDLLIDVREKSELAEYKNTKVDNDTTFYENGILAKVRKEKLWGIFGADETITLKPEYKKLTAEKGGFFLAQNSKKDEKYIDKNGKEISNEEAKKILRREKGILGYKEGNLYGFKNGDGKVIISPRYKKVLTKFSEGIAFVIDENGSNIAIDENGTKLFNNKYKDIESYKYGVAEYHRKVNAVKARTWLGVIITSALNDIPEDDLVDRNTYKEVKRGFIDKSGNIVIDSKNDKVYPMTKYGTFVINKGETKFVDTHGNTIFKGKNMKVDSISTDDGYAVLKDKEFDTVGILDMKSGNFTTGSDYDKIILLGQNRAIAKWEGTRAYIDASTGEEILTLSENVHIKQFGNTPYTWICKRGEFFAIIDTNGNIIHKEKEIENAKIFKNGYAPAKKNGKWGIINTEGIWVLSPNYDEIEMM</sequence>
<dbReference type="EMBL" id="AENT01000024">
    <property type="protein sequence ID" value="EFR42595.1"/>
    <property type="molecule type" value="Genomic_DNA"/>
</dbReference>
<accession>E4L9L6</accession>
<gene>
    <name evidence="2" type="ORF">HMPREF9220_0443</name>
</gene>
<dbReference type="PANTHER" id="PTHR37841">
    <property type="entry name" value="GLR2918 PROTEIN"/>
    <property type="match status" value="1"/>
</dbReference>
<dbReference type="eggNOG" id="COG5263">
    <property type="taxonomic scope" value="Bacteria"/>
</dbReference>
<dbReference type="Pfam" id="PF14903">
    <property type="entry name" value="WG_beta_rep"/>
    <property type="match status" value="3"/>
</dbReference>
<name>E4L9L6_9FIRM</name>
<dbReference type="OrthoDB" id="210273at2"/>
<dbReference type="Proteomes" id="UP000004594">
    <property type="component" value="Unassembled WGS sequence"/>
</dbReference>
<comment type="caution">
    <text evidence="2">The sequence shown here is derived from an EMBL/GenBank/DDBJ whole genome shotgun (WGS) entry which is preliminary data.</text>
</comment>
<protein>
    <recommendedName>
        <fullName evidence="4">KWG Leptospira</fullName>
    </recommendedName>
</protein>
<feature type="chain" id="PRO_5003184945" description="KWG Leptospira" evidence="1">
    <location>
        <begin position="23"/>
        <end position="488"/>
    </location>
</feature>
<evidence type="ECO:0008006" key="4">
    <source>
        <dbReference type="Google" id="ProtNLM"/>
    </source>
</evidence>
<dbReference type="InterPro" id="IPR032774">
    <property type="entry name" value="WG_beta_rep"/>
</dbReference>
<reference evidence="2 3" key="1">
    <citation type="submission" date="2010-11" db="EMBL/GenBank/DDBJ databases">
        <authorList>
            <person name="Durkin A.S."/>
            <person name="Madupu R."/>
            <person name="Torralba M."/>
            <person name="Gillis M."/>
            <person name="Methe B."/>
            <person name="Sutton G."/>
            <person name="Nelson K.E."/>
        </authorList>
    </citation>
    <scope>NUCLEOTIDE SEQUENCE [LARGE SCALE GENOMIC DNA]</scope>
    <source>
        <strain evidence="2 3">UPII 345-E</strain>
    </source>
</reference>
<organism evidence="2 3">
    <name type="scientific">Dialister micraerophilus UPII 345-E</name>
    <dbReference type="NCBI Taxonomy" id="910314"/>
    <lineage>
        <taxon>Bacteria</taxon>
        <taxon>Bacillati</taxon>
        <taxon>Bacillota</taxon>
        <taxon>Negativicutes</taxon>
        <taxon>Veillonellales</taxon>
        <taxon>Veillonellaceae</taxon>
        <taxon>Dialister</taxon>
    </lineage>
</organism>
<feature type="signal peptide" evidence="1">
    <location>
        <begin position="1"/>
        <end position="22"/>
    </location>
</feature>
<evidence type="ECO:0000313" key="3">
    <source>
        <dbReference type="Proteomes" id="UP000004594"/>
    </source>
</evidence>